<keyword evidence="3" id="KW-1185">Reference proteome</keyword>
<dbReference type="SUPFAM" id="SSF53474">
    <property type="entry name" value="alpha/beta-Hydrolases"/>
    <property type="match status" value="1"/>
</dbReference>
<dbReference type="PANTHER" id="PTHR22946">
    <property type="entry name" value="DIENELACTONE HYDROLASE DOMAIN-CONTAINING PROTEIN-RELATED"/>
    <property type="match status" value="1"/>
</dbReference>
<name>A0A917ND57_9GAMM</name>
<dbReference type="InterPro" id="IPR029058">
    <property type="entry name" value="AB_hydrolase_fold"/>
</dbReference>
<dbReference type="InterPro" id="IPR002925">
    <property type="entry name" value="Dienelactn_hydro"/>
</dbReference>
<organism evidence="2 3">
    <name type="scientific">Legionella impletisoli</name>
    <dbReference type="NCBI Taxonomy" id="343510"/>
    <lineage>
        <taxon>Bacteria</taxon>
        <taxon>Pseudomonadati</taxon>
        <taxon>Pseudomonadota</taxon>
        <taxon>Gammaproteobacteria</taxon>
        <taxon>Legionellales</taxon>
        <taxon>Legionellaceae</taxon>
        <taxon>Legionella</taxon>
    </lineage>
</organism>
<dbReference type="InterPro" id="IPR050261">
    <property type="entry name" value="FrsA_esterase"/>
</dbReference>
<gene>
    <name evidence="2" type="ORF">GCM10007966_18950</name>
</gene>
<dbReference type="OrthoDB" id="9787933at2"/>
<evidence type="ECO:0000259" key="1">
    <source>
        <dbReference type="Pfam" id="PF01738"/>
    </source>
</evidence>
<dbReference type="Gene3D" id="3.40.50.1820">
    <property type="entry name" value="alpha/beta hydrolase"/>
    <property type="match status" value="1"/>
</dbReference>
<dbReference type="GO" id="GO:0016787">
    <property type="term" value="F:hydrolase activity"/>
    <property type="evidence" value="ECO:0007669"/>
    <property type="project" value="InterPro"/>
</dbReference>
<comment type="caution">
    <text evidence="2">The sequence shown here is derived from an EMBL/GenBank/DDBJ whole genome shotgun (WGS) entry which is preliminary data.</text>
</comment>
<evidence type="ECO:0000313" key="3">
    <source>
        <dbReference type="Proteomes" id="UP000630149"/>
    </source>
</evidence>
<dbReference type="RefSeq" id="WP_131777027.1">
    <property type="nucleotide sequence ID" value="NZ_BMOB01000008.1"/>
</dbReference>
<reference evidence="2" key="1">
    <citation type="journal article" date="2014" name="Int. J. Syst. Evol. Microbiol.">
        <title>Complete genome sequence of Corynebacterium casei LMG S-19264T (=DSM 44701T), isolated from a smear-ripened cheese.</title>
        <authorList>
            <consortium name="US DOE Joint Genome Institute (JGI-PGF)"/>
            <person name="Walter F."/>
            <person name="Albersmeier A."/>
            <person name="Kalinowski J."/>
            <person name="Ruckert C."/>
        </authorList>
    </citation>
    <scope>NUCLEOTIDE SEQUENCE</scope>
    <source>
        <strain evidence="2">JCM 13919</strain>
    </source>
</reference>
<accession>A0A917ND57</accession>
<evidence type="ECO:0000313" key="2">
    <source>
        <dbReference type="EMBL" id="GGI90404.1"/>
    </source>
</evidence>
<dbReference type="AlphaFoldDB" id="A0A917ND57"/>
<proteinExistence type="predicted"/>
<dbReference type="Proteomes" id="UP000630149">
    <property type="component" value="Unassembled WGS sequence"/>
</dbReference>
<reference evidence="2" key="2">
    <citation type="submission" date="2020-09" db="EMBL/GenBank/DDBJ databases">
        <authorList>
            <person name="Sun Q."/>
            <person name="Ohkuma M."/>
        </authorList>
    </citation>
    <scope>NUCLEOTIDE SEQUENCE</scope>
    <source>
        <strain evidence="2">JCM 13919</strain>
    </source>
</reference>
<protein>
    <recommendedName>
        <fullName evidence="1">Dienelactone hydrolase domain-containing protein</fullName>
    </recommendedName>
</protein>
<dbReference type="PANTHER" id="PTHR22946:SF0">
    <property type="entry name" value="DIENELACTONE HYDROLASE DOMAIN-CONTAINING PROTEIN"/>
    <property type="match status" value="1"/>
</dbReference>
<dbReference type="Pfam" id="PF01738">
    <property type="entry name" value="DLH"/>
    <property type="match status" value="1"/>
</dbReference>
<sequence>MHATNYLYHDGEQELHGYLAYDEAVKKARPVVLVMHDWSGRNEFACKKAEKLAEMGYLGFAVDVYGEGRLGETLEEKKALMSPYTNDRRLLLKRLQAGLDAVVQMGEVDNQRIAAIGFCFGGLCALDLARSGANLKGAVSFHGLLNNPEGLPEQPIHAKILALHGYDDPMVPPEQVDAFCQEMTNAKVDWQVYIYGNTKHAFTNPKAHDQELGTVYNEQAEHRAWQAMKDFLNEIFA</sequence>
<dbReference type="EMBL" id="BMOB01000008">
    <property type="protein sequence ID" value="GGI90404.1"/>
    <property type="molecule type" value="Genomic_DNA"/>
</dbReference>
<feature type="domain" description="Dienelactone hydrolase" evidence="1">
    <location>
        <begin position="16"/>
        <end position="235"/>
    </location>
</feature>